<keyword evidence="2 5" id="KW-0812">Transmembrane</keyword>
<dbReference type="GO" id="GO:0022857">
    <property type="term" value="F:transmembrane transporter activity"/>
    <property type="evidence" value="ECO:0007669"/>
    <property type="project" value="InterPro"/>
</dbReference>
<feature type="transmembrane region" description="Helical" evidence="5">
    <location>
        <begin position="400"/>
        <end position="420"/>
    </location>
</feature>
<feature type="transmembrane region" description="Helical" evidence="5">
    <location>
        <begin position="257"/>
        <end position="283"/>
    </location>
</feature>
<dbReference type="RefSeq" id="XP_056772141.1">
    <property type="nucleotide sequence ID" value="XM_056904374.1"/>
</dbReference>
<dbReference type="EMBL" id="JAPVEA010000001">
    <property type="protein sequence ID" value="KAJ5465294.1"/>
    <property type="molecule type" value="Genomic_DNA"/>
</dbReference>
<dbReference type="SUPFAM" id="SSF103473">
    <property type="entry name" value="MFS general substrate transporter"/>
    <property type="match status" value="2"/>
</dbReference>
<feature type="transmembrane region" description="Helical" evidence="5">
    <location>
        <begin position="362"/>
        <end position="388"/>
    </location>
</feature>
<dbReference type="Pfam" id="PF07690">
    <property type="entry name" value="MFS_1"/>
    <property type="match status" value="1"/>
</dbReference>
<name>A0AAD6CJV9_9EURO</name>
<feature type="transmembrane region" description="Helical" evidence="5">
    <location>
        <begin position="79"/>
        <end position="103"/>
    </location>
</feature>
<evidence type="ECO:0000256" key="5">
    <source>
        <dbReference type="SAM" id="Phobius"/>
    </source>
</evidence>
<dbReference type="Proteomes" id="UP001213681">
    <property type="component" value="Unassembled WGS sequence"/>
</dbReference>
<feature type="transmembrane region" description="Helical" evidence="5">
    <location>
        <begin position="161"/>
        <end position="177"/>
    </location>
</feature>
<feature type="transmembrane region" description="Helical" evidence="5">
    <location>
        <begin position="183"/>
        <end position="203"/>
    </location>
</feature>
<keyword evidence="3 5" id="KW-1133">Transmembrane helix</keyword>
<comment type="caution">
    <text evidence="6">The sequence shown here is derived from an EMBL/GenBank/DDBJ whole genome shotgun (WGS) entry which is preliminary data.</text>
</comment>
<keyword evidence="7" id="KW-1185">Reference proteome</keyword>
<evidence type="ECO:0000256" key="3">
    <source>
        <dbReference type="ARBA" id="ARBA00022989"/>
    </source>
</evidence>
<proteinExistence type="predicted"/>
<feature type="transmembrane region" description="Helical" evidence="5">
    <location>
        <begin position="123"/>
        <end position="141"/>
    </location>
</feature>
<evidence type="ECO:0000256" key="2">
    <source>
        <dbReference type="ARBA" id="ARBA00022692"/>
    </source>
</evidence>
<dbReference type="PANTHER" id="PTHR23502">
    <property type="entry name" value="MAJOR FACILITATOR SUPERFAMILY"/>
    <property type="match status" value="1"/>
</dbReference>
<evidence type="ECO:0000313" key="6">
    <source>
        <dbReference type="EMBL" id="KAJ5465294.1"/>
    </source>
</evidence>
<protein>
    <submittedName>
        <fullName evidence="6">Major Facilitator Superfamily protein</fullName>
    </submittedName>
</protein>
<evidence type="ECO:0000313" key="7">
    <source>
        <dbReference type="Proteomes" id="UP001213681"/>
    </source>
</evidence>
<organism evidence="6 7">
    <name type="scientific">Penicillium daleae</name>
    <dbReference type="NCBI Taxonomy" id="63821"/>
    <lineage>
        <taxon>Eukaryota</taxon>
        <taxon>Fungi</taxon>
        <taxon>Dikarya</taxon>
        <taxon>Ascomycota</taxon>
        <taxon>Pezizomycotina</taxon>
        <taxon>Eurotiomycetes</taxon>
        <taxon>Eurotiomycetidae</taxon>
        <taxon>Eurotiales</taxon>
        <taxon>Aspergillaceae</taxon>
        <taxon>Penicillium</taxon>
    </lineage>
</organism>
<dbReference type="InterPro" id="IPR011701">
    <property type="entry name" value="MFS"/>
</dbReference>
<dbReference type="InterPro" id="IPR036259">
    <property type="entry name" value="MFS_trans_sf"/>
</dbReference>
<gene>
    <name evidence="6" type="ORF">N7458_000980</name>
</gene>
<dbReference type="GeneID" id="81594617"/>
<feature type="transmembrane region" description="Helical" evidence="5">
    <location>
        <begin position="432"/>
        <end position="452"/>
    </location>
</feature>
<sequence>MTNPTESKQEPTHLEDVATTNQVAMLSGARDHFLDASMIEKASCAHELKTASDGKTVLIPRPSDDPADPLNWSQLRKCLVLLVISCTAFLPDYGSGTGAVTLIPQAKEWGLSEDTVNHSQVGNVFMLGAGGLVVTILASYFGRLPTLFWFLPYDKRVVRSYYLEPVLGPLIAAFIINTTKWQWAFGIYTIETGLCILMTVLFVDETFYNRDLGAAQQPMKGSRVLRLVGIEQFRSRHLRQTLATAVMRPLKIISKPTVFLSSIYYCFTLAWAVGINTTLSIFLGPLYGFGLKQIGFFYFSPVIAALIGELVGHWLHDAAAKYYMQRHRGQFEPEARLQVIWCATPFMITGLALFGFCLERKYHYMVTAIAWGLYVFGVMIATVGINAYNLDSYPEASGEVTAWINMARTTGGFIVSYFQVKWAQSVGTEVSFGTQAGIVGAMFSLVVIMQLWGKKMRDWARD</sequence>
<evidence type="ECO:0000256" key="4">
    <source>
        <dbReference type="ARBA" id="ARBA00023136"/>
    </source>
</evidence>
<dbReference type="Gene3D" id="1.20.1250.20">
    <property type="entry name" value="MFS general substrate transporter like domains"/>
    <property type="match status" value="1"/>
</dbReference>
<accession>A0AAD6CJV9</accession>
<evidence type="ECO:0000256" key="1">
    <source>
        <dbReference type="ARBA" id="ARBA00004141"/>
    </source>
</evidence>
<comment type="subcellular location">
    <subcellularLocation>
        <location evidence="1">Membrane</location>
        <topology evidence="1">Multi-pass membrane protein</topology>
    </subcellularLocation>
</comment>
<dbReference type="GO" id="GO:0005886">
    <property type="term" value="C:plasma membrane"/>
    <property type="evidence" value="ECO:0007669"/>
    <property type="project" value="TreeGrafter"/>
</dbReference>
<dbReference type="PANTHER" id="PTHR23502:SF187">
    <property type="entry name" value="TRANSPORTER, PUTATIVE (AFU_ORTHOLOGUE AFUA_2G17840)-RELATED"/>
    <property type="match status" value="1"/>
</dbReference>
<reference evidence="6" key="2">
    <citation type="journal article" date="2023" name="IMA Fungus">
        <title>Comparative genomic study of the Penicillium genus elucidates a diverse pangenome and 15 lateral gene transfer events.</title>
        <authorList>
            <person name="Petersen C."/>
            <person name="Sorensen T."/>
            <person name="Nielsen M.R."/>
            <person name="Sondergaard T.E."/>
            <person name="Sorensen J.L."/>
            <person name="Fitzpatrick D.A."/>
            <person name="Frisvad J.C."/>
            <person name="Nielsen K.L."/>
        </authorList>
    </citation>
    <scope>NUCLEOTIDE SEQUENCE</scope>
    <source>
        <strain evidence="6">IBT 16125</strain>
    </source>
</reference>
<feature type="transmembrane region" description="Helical" evidence="5">
    <location>
        <begin position="337"/>
        <end position="356"/>
    </location>
</feature>
<dbReference type="AlphaFoldDB" id="A0AAD6CJV9"/>
<feature type="transmembrane region" description="Helical" evidence="5">
    <location>
        <begin position="295"/>
        <end position="316"/>
    </location>
</feature>
<keyword evidence="4 5" id="KW-0472">Membrane</keyword>
<reference evidence="6" key="1">
    <citation type="submission" date="2022-12" db="EMBL/GenBank/DDBJ databases">
        <authorList>
            <person name="Petersen C."/>
        </authorList>
    </citation>
    <scope>NUCLEOTIDE SEQUENCE</scope>
    <source>
        <strain evidence="6">IBT 16125</strain>
    </source>
</reference>